<feature type="signal peptide" evidence="2">
    <location>
        <begin position="1"/>
        <end position="24"/>
    </location>
</feature>
<dbReference type="OrthoDB" id="4120565at2759"/>
<reference evidence="3 4" key="1">
    <citation type="submission" date="2013-03" db="EMBL/GenBank/DDBJ databases">
        <title>The Genome Sequence of Phialophora europaea CBS 101466.</title>
        <authorList>
            <consortium name="The Broad Institute Genomics Platform"/>
            <person name="Cuomo C."/>
            <person name="de Hoog S."/>
            <person name="Gorbushina A."/>
            <person name="Walker B."/>
            <person name="Young S.K."/>
            <person name="Zeng Q."/>
            <person name="Gargeya S."/>
            <person name="Fitzgerald M."/>
            <person name="Haas B."/>
            <person name="Abouelleil A."/>
            <person name="Allen A.W."/>
            <person name="Alvarado L."/>
            <person name="Arachchi H.M."/>
            <person name="Berlin A.M."/>
            <person name="Chapman S.B."/>
            <person name="Gainer-Dewar J."/>
            <person name="Goldberg J."/>
            <person name="Griggs A."/>
            <person name="Gujja S."/>
            <person name="Hansen M."/>
            <person name="Howarth C."/>
            <person name="Imamovic A."/>
            <person name="Ireland A."/>
            <person name="Larimer J."/>
            <person name="McCowan C."/>
            <person name="Murphy C."/>
            <person name="Pearson M."/>
            <person name="Poon T.W."/>
            <person name="Priest M."/>
            <person name="Roberts A."/>
            <person name="Saif S."/>
            <person name="Shea T."/>
            <person name="Sisk P."/>
            <person name="Sykes S."/>
            <person name="Wortman J."/>
            <person name="Nusbaum C."/>
            <person name="Birren B."/>
        </authorList>
    </citation>
    <scope>NUCLEOTIDE SEQUENCE [LARGE SCALE GENOMIC DNA]</scope>
    <source>
        <strain evidence="3 4">CBS 101466</strain>
    </source>
</reference>
<evidence type="ECO:0000313" key="3">
    <source>
        <dbReference type="EMBL" id="ETN42039.1"/>
    </source>
</evidence>
<dbReference type="InParanoid" id="W2S258"/>
<dbReference type="AlphaFoldDB" id="W2S258"/>
<gene>
    <name evidence="3" type="ORF">HMPREF1541_03978</name>
</gene>
<dbReference type="GeneID" id="19971317"/>
<dbReference type="Proteomes" id="UP000030752">
    <property type="component" value="Unassembled WGS sequence"/>
</dbReference>
<evidence type="ECO:0000256" key="1">
    <source>
        <dbReference type="SAM" id="MobiDB-lite"/>
    </source>
</evidence>
<name>W2S258_CYPE1</name>
<keyword evidence="2" id="KW-0732">Signal</keyword>
<dbReference type="HOGENOM" id="CLU_1510549_0_0_1"/>
<organism evidence="3 4">
    <name type="scientific">Cyphellophora europaea (strain CBS 101466)</name>
    <name type="common">Phialophora europaea</name>
    <dbReference type="NCBI Taxonomy" id="1220924"/>
    <lineage>
        <taxon>Eukaryota</taxon>
        <taxon>Fungi</taxon>
        <taxon>Dikarya</taxon>
        <taxon>Ascomycota</taxon>
        <taxon>Pezizomycotina</taxon>
        <taxon>Eurotiomycetes</taxon>
        <taxon>Chaetothyriomycetidae</taxon>
        <taxon>Chaetothyriales</taxon>
        <taxon>Cyphellophoraceae</taxon>
        <taxon>Cyphellophora</taxon>
    </lineage>
</organism>
<dbReference type="EMBL" id="KB822719">
    <property type="protein sequence ID" value="ETN42039.1"/>
    <property type="molecule type" value="Genomic_DNA"/>
</dbReference>
<dbReference type="RefSeq" id="XP_008716548.1">
    <property type="nucleotide sequence ID" value="XM_008718326.1"/>
</dbReference>
<dbReference type="eggNOG" id="ENOG502T5HA">
    <property type="taxonomic scope" value="Eukaryota"/>
</dbReference>
<proteinExistence type="predicted"/>
<dbReference type="VEuPathDB" id="FungiDB:HMPREF1541_03978"/>
<evidence type="ECO:0000256" key="2">
    <source>
        <dbReference type="SAM" id="SignalP"/>
    </source>
</evidence>
<feature type="compositionally biased region" description="Gly residues" evidence="1">
    <location>
        <begin position="127"/>
        <end position="143"/>
    </location>
</feature>
<keyword evidence="4" id="KW-1185">Reference proteome</keyword>
<accession>W2S258</accession>
<feature type="region of interest" description="Disordered" evidence="1">
    <location>
        <begin position="120"/>
        <end position="154"/>
    </location>
</feature>
<feature type="chain" id="PRO_5004824008" evidence="2">
    <location>
        <begin position="25"/>
        <end position="178"/>
    </location>
</feature>
<evidence type="ECO:0000313" key="4">
    <source>
        <dbReference type="Proteomes" id="UP000030752"/>
    </source>
</evidence>
<protein>
    <submittedName>
        <fullName evidence="3">Uncharacterized protein</fullName>
    </submittedName>
</protein>
<sequence length="178" mass="18706">MLLVKAAICPWALLAVQVFGLVITRDSDQNVLATDTITTTPSTPTSNFDLHILQTETPTASLSVAESIPLITQAPASSAGGIRKRQPCCFDDRGFRVDCATWTGYYYTWGPSGNPYEGGPECDGNWNGDGSGSGGGTGSGQNDGNGQVAPYDSSATTWPQREFNLALGIGLLLIAVML</sequence>